<protein>
    <submittedName>
        <fullName evidence="1">Uncharacterized protein</fullName>
    </submittedName>
</protein>
<feature type="non-terminal residue" evidence="1">
    <location>
        <position position="1"/>
    </location>
</feature>
<dbReference type="PROSITE" id="PS50005">
    <property type="entry name" value="TPR"/>
    <property type="match status" value="1"/>
</dbReference>
<dbReference type="EMBL" id="UINC01094095">
    <property type="protein sequence ID" value="SVC49040.1"/>
    <property type="molecule type" value="Genomic_DNA"/>
</dbReference>
<dbReference type="Gene3D" id="1.25.40.10">
    <property type="entry name" value="Tetratricopeptide repeat domain"/>
    <property type="match status" value="2"/>
</dbReference>
<dbReference type="InterPro" id="IPR019734">
    <property type="entry name" value="TPR_rpt"/>
</dbReference>
<organism evidence="1">
    <name type="scientific">marine metagenome</name>
    <dbReference type="NCBI Taxonomy" id="408172"/>
    <lineage>
        <taxon>unclassified sequences</taxon>
        <taxon>metagenomes</taxon>
        <taxon>ecological metagenomes</taxon>
    </lineage>
</organism>
<dbReference type="AlphaFoldDB" id="A0A382MK60"/>
<sequence length="227" mass="26431">VLTVLIVCWGALSDSAISLTYLEQIPAETYAKTREVERNQLKVAEKFYIKGEYKAAASEYEKFITLYKRSRAAPYAQLMWSHCLIKQRRVYTAIRDGFQPVIDYWPDSHEATLAGYLIGRSYQSAGELLNAQKTYSRAIAADPAHYTSVLAKWNLAEIYRIRKEQVKRVKIWEDLTFKTKRTKDNSYYTTHAASYLGQHYFYLGNFQEGLKALETTYKNISLIRRLY</sequence>
<reference evidence="1" key="1">
    <citation type="submission" date="2018-05" db="EMBL/GenBank/DDBJ databases">
        <authorList>
            <person name="Lanie J.A."/>
            <person name="Ng W.-L."/>
            <person name="Kazmierczak K.M."/>
            <person name="Andrzejewski T.M."/>
            <person name="Davidsen T.M."/>
            <person name="Wayne K.J."/>
            <person name="Tettelin H."/>
            <person name="Glass J.I."/>
            <person name="Rusch D."/>
            <person name="Podicherti R."/>
            <person name="Tsui H.-C.T."/>
            <person name="Winkler M.E."/>
        </authorList>
    </citation>
    <scope>NUCLEOTIDE SEQUENCE</scope>
</reference>
<feature type="non-terminal residue" evidence="1">
    <location>
        <position position="227"/>
    </location>
</feature>
<dbReference type="InterPro" id="IPR011990">
    <property type="entry name" value="TPR-like_helical_dom_sf"/>
</dbReference>
<evidence type="ECO:0000313" key="1">
    <source>
        <dbReference type="EMBL" id="SVC49040.1"/>
    </source>
</evidence>
<dbReference type="SUPFAM" id="SSF48452">
    <property type="entry name" value="TPR-like"/>
    <property type="match status" value="1"/>
</dbReference>
<gene>
    <name evidence="1" type="ORF">METZ01_LOCUS301894</name>
</gene>
<name>A0A382MK60_9ZZZZ</name>
<proteinExistence type="predicted"/>
<accession>A0A382MK60</accession>